<name>A0A9D7SH09_9BACT</name>
<evidence type="ECO:0000313" key="2">
    <source>
        <dbReference type="EMBL" id="MBK9797527.1"/>
    </source>
</evidence>
<protein>
    <submittedName>
        <fullName evidence="2">Uncharacterized protein</fullName>
    </submittedName>
</protein>
<evidence type="ECO:0000256" key="1">
    <source>
        <dbReference type="SAM" id="Phobius"/>
    </source>
</evidence>
<organism evidence="2 3">
    <name type="scientific">Candidatus Geothrix skivensis</name>
    <dbReference type="NCBI Taxonomy" id="2954439"/>
    <lineage>
        <taxon>Bacteria</taxon>
        <taxon>Pseudomonadati</taxon>
        <taxon>Acidobacteriota</taxon>
        <taxon>Holophagae</taxon>
        <taxon>Holophagales</taxon>
        <taxon>Holophagaceae</taxon>
        <taxon>Geothrix</taxon>
    </lineage>
</organism>
<keyword evidence="1" id="KW-0812">Transmembrane</keyword>
<feature type="transmembrane region" description="Helical" evidence="1">
    <location>
        <begin position="12"/>
        <end position="35"/>
    </location>
</feature>
<proteinExistence type="predicted"/>
<gene>
    <name evidence="2" type="ORF">IPP58_13740</name>
</gene>
<accession>A0A9D7SH09</accession>
<dbReference type="Proteomes" id="UP000886657">
    <property type="component" value="Unassembled WGS sequence"/>
</dbReference>
<evidence type="ECO:0000313" key="3">
    <source>
        <dbReference type="Proteomes" id="UP000886657"/>
    </source>
</evidence>
<comment type="caution">
    <text evidence="2">The sequence shown here is derived from an EMBL/GenBank/DDBJ whole genome shotgun (WGS) entry which is preliminary data.</text>
</comment>
<dbReference type="EMBL" id="JADKIO010000010">
    <property type="protein sequence ID" value="MBK9797527.1"/>
    <property type="molecule type" value="Genomic_DNA"/>
</dbReference>
<keyword evidence="1" id="KW-1133">Transmembrane helix</keyword>
<reference evidence="2" key="1">
    <citation type="submission" date="2020-10" db="EMBL/GenBank/DDBJ databases">
        <title>Connecting structure to function with the recovery of over 1000 high-quality activated sludge metagenome-assembled genomes encoding full-length rRNA genes using long-read sequencing.</title>
        <authorList>
            <person name="Singleton C.M."/>
            <person name="Petriglieri F."/>
            <person name="Kristensen J.M."/>
            <person name="Kirkegaard R.H."/>
            <person name="Michaelsen T.Y."/>
            <person name="Andersen M.H."/>
            <person name="Karst S.M."/>
            <person name="Dueholm M.S."/>
            <person name="Nielsen P.H."/>
            <person name="Albertsen M."/>
        </authorList>
    </citation>
    <scope>NUCLEOTIDE SEQUENCE</scope>
    <source>
        <strain evidence="2">Skiv_18-Q3-R9-52_MAXAC.067</strain>
    </source>
</reference>
<sequence length="123" mass="13505">MLHRFGLELLSINAIFSGLIGANVFLMGFLLSGVLSDYRESERLPGDMAAGLATLADEMQSLHQRTCAPVALAALEHVHTLGNTIHQWLHKRERSRGVMTLISGLNEHFLAIEPLTQANFIAV</sequence>
<keyword evidence="1" id="KW-0472">Membrane</keyword>
<dbReference type="AlphaFoldDB" id="A0A9D7SH09"/>